<evidence type="ECO:0000313" key="2">
    <source>
        <dbReference type="Proteomes" id="UP000003163"/>
    </source>
</evidence>
<dbReference type="EMBL" id="AFBI03000018">
    <property type="protein sequence ID" value="EJW04473.1"/>
    <property type="molecule type" value="Genomic_DNA"/>
</dbReference>
<evidence type="ECO:0000313" key="1">
    <source>
        <dbReference type="EMBL" id="EJW04473.1"/>
    </source>
</evidence>
<accession>J8ZXQ7</accession>
<dbReference type="VEuPathDB" id="MicrosporidiaDB:EDEG_01343"/>
<gene>
    <name evidence="1" type="ORF">EDEG_01343</name>
</gene>
<sequence>MTRKRPNLRNDLFSSSTEPTPVKEEIKSVRADDKSIFTRCSYCNKKIGFSSSESIDEIDIIENYMDSSTVEKVSSAGLKLRNKKECTVLCACISSDDLVTNSDEYKLDDVLGFVLNQNANSFEKVDSVTDKGQINEKTVFQKKTMIRKVVRVNLLLNNYMSYMKIVSLI</sequence>
<dbReference type="Proteomes" id="UP000003163">
    <property type="component" value="Unassembled WGS sequence"/>
</dbReference>
<dbReference type="AlphaFoldDB" id="J8ZXQ7"/>
<proteinExistence type="predicted"/>
<protein>
    <submittedName>
        <fullName evidence="1">Uncharacterized protein</fullName>
    </submittedName>
</protein>
<reference evidence="2" key="2">
    <citation type="submission" date="2015-07" db="EMBL/GenBank/DDBJ databases">
        <title>Contrasting host-pathogen interactions and genome evolution in two generalist and specialist microsporidian pathogens of mosquitoes.</title>
        <authorList>
            <consortium name="The Broad Institute Genomics Platform"/>
            <consortium name="The Broad Institute Genome Sequencing Center for Infectious Disease"/>
            <person name="Cuomo C.A."/>
            <person name="Sanscrainte N.D."/>
            <person name="Goldberg J.M."/>
            <person name="Heiman D."/>
            <person name="Young S."/>
            <person name="Zeng Q."/>
            <person name="Becnel J.J."/>
            <person name="Birren B.W."/>
        </authorList>
    </citation>
    <scope>NUCLEOTIDE SEQUENCE [LARGE SCALE GENOMIC DNA]</scope>
    <source>
        <strain evidence="2">USNM 41457</strain>
    </source>
</reference>
<organism evidence="1 2">
    <name type="scientific">Edhazardia aedis (strain USNM 41457)</name>
    <name type="common">Microsporidian parasite</name>
    <dbReference type="NCBI Taxonomy" id="1003232"/>
    <lineage>
        <taxon>Eukaryota</taxon>
        <taxon>Fungi</taxon>
        <taxon>Fungi incertae sedis</taxon>
        <taxon>Microsporidia</taxon>
        <taxon>Edhazardia</taxon>
    </lineage>
</organism>
<dbReference type="InParanoid" id="J8ZXQ7"/>
<comment type="caution">
    <text evidence="1">The sequence shown here is derived from an EMBL/GenBank/DDBJ whole genome shotgun (WGS) entry which is preliminary data.</text>
</comment>
<keyword evidence="2" id="KW-1185">Reference proteome</keyword>
<reference evidence="1 2" key="1">
    <citation type="submission" date="2011-08" db="EMBL/GenBank/DDBJ databases">
        <authorList>
            <person name="Liu Z.J."/>
            <person name="Shi F.L."/>
            <person name="Lu J.Q."/>
            <person name="Li M."/>
            <person name="Wang Z.L."/>
        </authorList>
    </citation>
    <scope>NUCLEOTIDE SEQUENCE [LARGE SCALE GENOMIC DNA]</scope>
    <source>
        <strain evidence="1 2">USNM 41457</strain>
    </source>
</reference>
<name>J8ZXQ7_EDHAE</name>
<dbReference type="HOGENOM" id="CLU_1578508_0_0_1"/>